<proteinExistence type="predicted"/>
<name>A0AC61S481_9BACT</name>
<keyword evidence="2" id="KW-1185">Reference proteome</keyword>
<dbReference type="Proteomes" id="UP000305401">
    <property type="component" value="Unassembled WGS sequence"/>
</dbReference>
<organism evidence="1 2">
    <name type="scientific">Muribaculum caecicola</name>
    <dbReference type="NCBI Taxonomy" id="3038144"/>
    <lineage>
        <taxon>Bacteria</taxon>
        <taxon>Pseudomonadati</taxon>
        <taxon>Bacteroidota</taxon>
        <taxon>Bacteroidia</taxon>
        <taxon>Bacteroidales</taxon>
        <taxon>Muribaculaceae</taxon>
        <taxon>Muribaculum</taxon>
    </lineage>
</organism>
<evidence type="ECO:0000313" key="2">
    <source>
        <dbReference type="Proteomes" id="UP000305401"/>
    </source>
</evidence>
<dbReference type="EMBL" id="SSTG01000106">
    <property type="protein sequence ID" value="THG46638.1"/>
    <property type="molecule type" value="Genomic_DNA"/>
</dbReference>
<reference evidence="1" key="1">
    <citation type="submission" date="2019-04" db="EMBL/GenBank/DDBJ databases">
        <title>Microbes associate with the intestines of laboratory mice.</title>
        <authorList>
            <person name="Navarre W."/>
            <person name="Wong E."/>
            <person name="Huang K.C."/>
            <person name="Tropini C."/>
            <person name="Ng K."/>
            <person name="Yu B."/>
        </authorList>
    </citation>
    <scope>NUCLEOTIDE SEQUENCE</scope>
    <source>
        <strain evidence="1">NM86_A22</strain>
    </source>
</reference>
<protein>
    <submittedName>
        <fullName evidence="1">Dihydrofolate reductase</fullName>
    </submittedName>
</protein>
<comment type="caution">
    <text evidence="1">The sequence shown here is derived from an EMBL/GenBank/DDBJ whole genome shotgun (WGS) entry which is preliminary data.</text>
</comment>
<sequence length="166" mass="18072">MNTEIVLIAAVAADGGIGHGQNLLFRISADMRRFKELTMGHPIIMGRKTFESFPNGPLPGRKNIVITRQKGYGAGKDIVVAGSVAEALEAAGAGVAMVIGGGEIYNQFMPYAHRLEITRVHSLSPEGTDVFFPEIDAEKWRLAEESVIETDTRSGVGYTYQTYVLR</sequence>
<evidence type="ECO:0000313" key="1">
    <source>
        <dbReference type="EMBL" id="THG46638.1"/>
    </source>
</evidence>
<gene>
    <name evidence="1" type="ORF">E5990_08140</name>
</gene>
<accession>A0AC61S481</accession>